<dbReference type="STRING" id="326427.Cagg_1105"/>
<evidence type="ECO:0000313" key="1">
    <source>
        <dbReference type="EMBL" id="ACL24015.1"/>
    </source>
</evidence>
<proteinExistence type="predicted"/>
<dbReference type="KEGG" id="cag:Cagg_1105"/>
<name>B8G758_CHLAD</name>
<protein>
    <submittedName>
        <fullName evidence="1">Uncharacterized protein</fullName>
    </submittedName>
</protein>
<evidence type="ECO:0000313" key="2">
    <source>
        <dbReference type="Proteomes" id="UP000002508"/>
    </source>
</evidence>
<sequence>MLQIVRYDRQPEPRAEDIAADLMGWLAREGYTIFSTLVVQALGQAMTIDVYHRDGPDPYVLHHPAFPLGGLRETIYLLPDGDAMDELLLRAQQMVAALMTIIARRQMS</sequence>
<gene>
    <name evidence="1" type="ordered locus">Cagg_1105</name>
</gene>
<dbReference type="EMBL" id="CP001337">
    <property type="protein sequence ID" value="ACL24015.1"/>
    <property type="molecule type" value="Genomic_DNA"/>
</dbReference>
<dbReference type="Proteomes" id="UP000002508">
    <property type="component" value="Chromosome"/>
</dbReference>
<accession>B8G758</accession>
<dbReference type="AlphaFoldDB" id="B8G758"/>
<organism evidence="1 2">
    <name type="scientific">Chloroflexus aggregans (strain MD-66 / DSM 9485)</name>
    <dbReference type="NCBI Taxonomy" id="326427"/>
    <lineage>
        <taxon>Bacteria</taxon>
        <taxon>Bacillati</taxon>
        <taxon>Chloroflexota</taxon>
        <taxon>Chloroflexia</taxon>
        <taxon>Chloroflexales</taxon>
        <taxon>Chloroflexineae</taxon>
        <taxon>Chloroflexaceae</taxon>
        <taxon>Chloroflexus</taxon>
    </lineage>
</organism>
<reference evidence="1" key="1">
    <citation type="submission" date="2008-12" db="EMBL/GenBank/DDBJ databases">
        <title>Complete sequence of Chloroflexus aggregans DSM 9485.</title>
        <authorList>
            <consortium name="US DOE Joint Genome Institute"/>
            <person name="Lucas S."/>
            <person name="Copeland A."/>
            <person name="Lapidus A."/>
            <person name="Glavina del Rio T."/>
            <person name="Dalin E."/>
            <person name="Tice H."/>
            <person name="Pitluck S."/>
            <person name="Foster B."/>
            <person name="Larimer F."/>
            <person name="Land M."/>
            <person name="Hauser L."/>
            <person name="Kyrpides N."/>
            <person name="Mikhailova N."/>
            <person name="Bryant D."/>
            <person name="Richardson P."/>
        </authorList>
    </citation>
    <scope>NUCLEOTIDE SEQUENCE</scope>
    <source>
        <strain evidence="1">DSM 9485</strain>
    </source>
</reference>
<keyword evidence="2" id="KW-1185">Reference proteome</keyword>
<dbReference type="RefSeq" id="WP_012616379.1">
    <property type="nucleotide sequence ID" value="NC_011831.1"/>
</dbReference>
<dbReference type="HOGENOM" id="CLU_2192317_0_0_0"/>